<protein>
    <submittedName>
        <fullName evidence="2 4">Uncharacterized protein</fullName>
    </submittedName>
</protein>
<evidence type="ECO:0000313" key="2">
    <source>
        <dbReference type="EMBL" id="VDM36168.1"/>
    </source>
</evidence>
<feature type="region of interest" description="Disordered" evidence="1">
    <location>
        <begin position="128"/>
        <end position="176"/>
    </location>
</feature>
<feature type="compositionally biased region" description="Polar residues" evidence="1">
    <location>
        <begin position="28"/>
        <end position="39"/>
    </location>
</feature>
<organism evidence="4">
    <name type="scientific">Hydatigena taeniaeformis</name>
    <name type="common">Feline tapeworm</name>
    <name type="synonym">Taenia taeniaeformis</name>
    <dbReference type="NCBI Taxonomy" id="6205"/>
    <lineage>
        <taxon>Eukaryota</taxon>
        <taxon>Metazoa</taxon>
        <taxon>Spiralia</taxon>
        <taxon>Lophotrochozoa</taxon>
        <taxon>Platyhelminthes</taxon>
        <taxon>Cestoda</taxon>
        <taxon>Eucestoda</taxon>
        <taxon>Cyclophyllidea</taxon>
        <taxon>Taeniidae</taxon>
        <taxon>Hydatigera</taxon>
    </lineage>
</organism>
<sequence>MQPIAHYGAYAAKGYEASGSRSITSSSTAPPDSHQQPTPNAYDATKLLIGAVAAAAAVGYSSVSNPLNFTNMIGTSGTDAAAYASRYHAACQAAYQHQYYDYHQHYSNNVNLQRHTSAFQAPFSYGFPQQSQNPSTSVNVTKPASSVTQSSKTSAITNRKTRKRPPSGTSTKFAATDAKKREDFDKLVRARTDKLLSDGPLFAPLSVNEGIGNASSTSSCNSLTNSTEGASVAAAIASSNARLLRTVLDEKIRKLMTSPSVRGVLRSRQAMVGMRKRNSELFAVQLHSAHS</sequence>
<proteinExistence type="predicted"/>
<evidence type="ECO:0000313" key="3">
    <source>
        <dbReference type="Proteomes" id="UP000274429"/>
    </source>
</evidence>
<feature type="compositionally biased region" description="Polar residues" evidence="1">
    <location>
        <begin position="128"/>
        <end position="158"/>
    </location>
</feature>
<name>A0A0R3XCC8_HYDTA</name>
<gene>
    <name evidence="2" type="ORF">TTAC_LOCUS11188</name>
</gene>
<evidence type="ECO:0000256" key="1">
    <source>
        <dbReference type="SAM" id="MobiDB-lite"/>
    </source>
</evidence>
<accession>A0A0R3XCC8</accession>
<reference evidence="2 3" key="2">
    <citation type="submission" date="2018-11" db="EMBL/GenBank/DDBJ databases">
        <authorList>
            <consortium name="Pathogen Informatics"/>
        </authorList>
    </citation>
    <scope>NUCLEOTIDE SEQUENCE [LARGE SCALE GENOMIC DNA]</scope>
</reference>
<dbReference type="STRING" id="6205.A0A0R3XCC8"/>
<dbReference type="AlphaFoldDB" id="A0A0R3XCC8"/>
<dbReference type="Proteomes" id="UP000274429">
    <property type="component" value="Unassembled WGS sequence"/>
</dbReference>
<evidence type="ECO:0000313" key="4">
    <source>
        <dbReference type="WBParaSite" id="TTAC_0001120501-mRNA-1"/>
    </source>
</evidence>
<dbReference type="WBParaSite" id="TTAC_0001120501-mRNA-1">
    <property type="protein sequence ID" value="TTAC_0001120501-mRNA-1"/>
    <property type="gene ID" value="TTAC_0001120501"/>
</dbReference>
<reference evidence="4" key="1">
    <citation type="submission" date="2017-02" db="UniProtKB">
        <authorList>
            <consortium name="WormBaseParasite"/>
        </authorList>
    </citation>
    <scope>IDENTIFICATION</scope>
</reference>
<feature type="region of interest" description="Disordered" evidence="1">
    <location>
        <begin position="21"/>
        <end position="40"/>
    </location>
</feature>
<keyword evidence="3" id="KW-1185">Reference proteome</keyword>
<dbReference type="OrthoDB" id="6249616at2759"/>
<dbReference type="EMBL" id="UYWX01023154">
    <property type="protein sequence ID" value="VDM36168.1"/>
    <property type="molecule type" value="Genomic_DNA"/>
</dbReference>